<evidence type="ECO:0000313" key="2">
    <source>
        <dbReference type="EMBL" id="KAK8925936.1"/>
    </source>
</evidence>
<dbReference type="Pfam" id="PF11152">
    <property type="entry name" value="CCB2_CCB4"/>
    <property type="match status" value="1"/>
</dbReference>
<evidence type="ECO:0008006" key="4">
    <source>
        <dbReference type="Google" id="ProtNLM"/>
    </source>
</evidence>
<dbReference type="InterPro" id="IPR021325">
    <property type="entry name" value="CCB2/CCB4"/>
</dbReference>
<evidence type="ECO:0000313" key="3">
    <source>
        <dbReference type="Proteomes" id="UP001418222"/>
    </source>
</evidence>
<dbReference type="PANTHER" id="PTHR34943:SF2">
    <property type="entry name" value="PROTEIN COFACTOR ASSEMBLY OF COMPLEX C SUBUNIT B CCB4, CHLOROPLASTIC"/>
    <property type="match status" value="1"/>
</dbReference>
<name>A0AAP0FYY1_9ASPA</name>
<protein>
    <recommendedName>
        <fullName evidence="4">Protein COFACTOR ASSEMBLY OF COMPLEX C SUBUNIT B CCB4, chloroplastic</fullName>
    </recommendedName>
</protein>
<reference evidence="2 3" key="1">
    <citation type="journal article" date="2022" name="Nat. Plants">
        <title>Genomes of leafy and leafless Platanthera orchids illuminate the evolution of mycoheterotrophy.</title>
        <authorList>
            <person name="Li M.H."/>
            <person name="Liu K.W."/>
            <person name="Li Z."/>
            <person name="Lu H.C."/>
            <person name="Ye Q.L."/>
            <person name="Zhang D."/>
            <person name="Wang J.Y."/>
            <person name="Li Y.F."/>
            <person name="Zhong Z.M."/>
            <person name="Liu X."/>
            <person name="Yu X."/>
            <person name="Liu D.K."/>
            <person name="Tu X.D."/>
            <person name="Liu B."/>
            <person name="Hao Y."/>
            <person name="Liao X.Y."/>
            <person name="Jiang Y.T."/>
            <person name="Sun W.H."/>
            <person name="Chen J."/>
            <person name="Chen Y.Q."/>
            <person name="Ai Y."/>
            <person name="Zhai J.W."/>
            <person name="Wu S.S."/>
            <person name="Zhou Z."/>
            <person name="Hsiao Y.Y."/>
            <person name="Wu W.L."/>
            <person name="Chen Y.Y."/>
            <person name="Lin Y.F."/>
            <person name="Hsu J.L."/>
            <person name="Li C.Y."/>
            <person name="Wang Z.W."/>
            <person name="Zhao X."/>
            <person name="Zhong W.Y."/>
            <person name="Ma X.K."/>
            <person name="Ma L."/>
            <person name="Huang J."/>
            <person name="Chen G.Z."/>
            <person name="Huang M.Z."/>
            <person name="Huang L."/>
            <person name="Peng D.H."/>
            <person name="Luo Y.B."/>
            <person name="Zou S.Q."/>
            <person name="Chen S.P."/>
            <person name="Lan S."/>
            <person name="Tsai W.C."/>
            <person name="Van de Peer Y."/>
            <person name="Liu Z.J."/>
        </authorList>
    </citation>
    <scope>NUCLEOTIDE SEQUENCE [LARGE SCALE GENOMIC DNA]</scope>
    <source>
        <strain evidence="2">Lor287</strain>
    </source>
</reference>
<gene>
    <name evidence="2" type="ORF">KSP39_PZI018264</name>
</gene>
<dbReference type="Proteomes" id="UP001418222">
    <property type="component" value="Unassembled WGS sequence"/>
</dbReference>
<keyword evidence="3" id="KW-1185">Reference proteome</keyword>
<organism evidence="2 3">
    <name type="scientific">Platanthera zijinensis</name>
    <dbReference type="NCBI Taxonomy" id="2320716"/>
    <lineage>
        <taxon>Eukaryota</taxon>
        <taxon>Viridiplantae</taxon>
        <taxon>Streptophyta</taxon>
        <taxon>Embryophyta</taxon>
        <taxon>Tracheophyta</taxon>
        <taxon>Spermatophyta</taxon>
        <taxon>Magnoliopsida</taxon>
        <taxon>Liliopsida</taxon>
        <taxon>Asparagales</taxon>
        <taxon>Orchidaceae</taxon>
        <taxon>Orchidoideae</taxon>
        <taxon>Orchideae</taxon>
        <taxon>Orchidinae</taxon>
        <taxon>Platanthera</taxon>
    </lineage>
</organism>
<dbReference type="AlphaFoldDB" id="A0AAP0FYY1"/>
<dbReference type="GO" id="GO:0009507">
    <property type="term" value="C:chloroplast"/>
    <property type="evidence" value="ECO:0007669"/>
    <property type="project" value="TreeGrafter"/>
</dbReference>
<accession>A0AAP0FYY1</accession>
<dbReference type="PANTHER" id="PTHR34943">
    <property type="match status" value="1"/>
</dbReference>
<sequence>MKEGRLLRLIPTFSPWPTSSIIRYQFCSFSFTRPVRTFFSSSSSRPPVSSAGFKGPKPRRNPIADWVSRNDTVARTIPIFTGGISLMAVLLNRAFSGIPAVADASSSQSRADILTLALAVTNLLTGLVWLSIQPKYISSVAPYGIECRWIDSTLPECSVLELLWAWESLSAATCCRSFIVVHGGNCLLQVGVAAESSEEHGGALAVDAHMLTQGSLYKAVLESRKQSYLANLSLYPGRTELPFLPSNTQVNSSNFVGDGKAAALTKKTRKGVSSTGTSWVLMGNQKLEATRAQVAGGAVTDAKTNSKTKRKNP</sequence>
<comment type="caution">
    <text evidence="2">The sequence shown here is derived from an EMBL/GenBank/DDBJ whole genome shotgun (WGS) entry which is preliminary data.</text>
</comment>
<feature type="region of interest" description="Disordered" evidence="1">
    <location>
        <begin position="294"/>
        <end position="313"/>
    </location>
</feature>
<dbReference type="EMBL" id="JBBWWQ010000016">
    <property type="protein sequence ID" value="KAK8925936.1"/>
    <property type="molecule type" value="Genomic_DNA"/>
</dbReference>
<dbReference type="InterPro" id="IPR044705">
    <property type="entry name" value="CCB4"/>
</dbReference>
<dbReference type="GO" id="GO:0010190">
    <property type="term" value="P:cytochrome b6f complex assembly"/>
    <property type="evidence" value="ECO:0007669"/>
    <property type="project" value="TreeGrafter"/>
</dbReference>
<proteinExistence type="predicted"/>
<evidence type="ECO:0000256" key="1">
    <source>
        <dbReference type="SAM" id="MobiDB-lite"/>
    </source>
</evidence>